<feature type="domain" description="VOC" evidence="1">
    <location>
        <begin position="146"/>
        <end position="258"/>
    </location>
</feature>
<gene>
    <name evidence="2" type="ORF">KIMC2_17760</name>
</gene>
<dbReference type="RefSeq" id="WP_317696110.1">
    <property type="nucleotide sequence ID" value="NZ_AP026801.1"/>
</dbReference>
<dbReference type="Proteomes" id="UP001321804">
    <property type="component" value="Chromosome"/>
</dbReference>
<dbReference type="EMBL" id="AP026801">
    <property type="protein sequence ID" value="BDR57214.1"/>
    <property type="molecule type" value="Genomic_DNA"/>
</dbReference>
<keyword evidence="3" id="KW-1185">Reference proteome</keyword>
<proteinExistence type="predicted"/>
<dbReference type="AlphaFoldDB" id="A0AAU9DNB9"/>
<dbReference type="InterPro" id="IPR037523">
    <property type="entry name" value="VOC_core"/>
</dbReference>
<dbReference type="Pfam" id="PF00903">
    <property type="entry name" value="Glyoxalase"/>
    <property type="match status" value="2"/>
</dbReference>
<accession>A0AAU9DNB9</accession>
<sequence>MDIHHISLLTEDLELNIKFYTKTLGLRFVKNSVNQAYPRRRHIYYGDFMGTPGTVVTFFPVSPFQERVDGDHYWSGIHFAIPRDSLIYWRDRLQNNGFKPTVDSKHILHVLDHDGVHIQFKERSEELYDWHINYKSDIPATKQITRIIGTDLHVPNIEKTAQFFTDLMGLNVRDQKIVLGDREEISLFETPSDAPKKRWGRGSVDHFALAVESSEELHQYWDRAQENGWTRELLTDRGYFRSAYFIEPGGCRVELATINPGFTVDESLYNLGTTFSLPPILEKDRKVLTDFYAEKNVNFDEVEPYTGNGYINNQPLKPLKGDVKNMSNK</sequence>
<feature type="domain" description="VOC" evidence="1">
    <location>
        <begin position="2"/>
        <end position="137"/>
    </location>
</feature>
<dbReference type="InterPro" id="IPR052537">
    <property type="entry name" value="Extradiol_RC_dioxygenase"/>
</dbReference>
<evidence type="ECO:0000259" key="1">
    <source>
        <dbReference type="PROSITE" id="PS51819"/>
    </source>
</evidence>
<dbReference type="SUPFAM" id="SSF54593">
    <property type="entry name" value="Glyoxalase/Bleomycin resistance protein/Dihydroxybiphenyl dioxygenase"/>
    <property type="match status" value="1"/>
</dbReference>
<evidence type="ECO:0000313" key="3">
    <source>
        <dbReference type="Proteomes" id="UP001321804"/>
    </source>
</evidence>
<dbReference type="InterPro" id="IPR004360">
    <property type="entry name" value="Glyas_Fos-R_dOase_dom"/>
</dbReference>
<dbReference type="PROSITE" id="PS51819">
    <property type="entry name" value="VOC"/>
    <property type="match status" value="2"/>
</dbReference>
<protein>
    <submittedName>
        <fullName evidence="2">Glyoxalase</fullName>
    </submittedName>
</protein>
<dbReference type="Gene3D" id="3.10.180.10">
    <property type="entry name" value="2,3-Dihydroxybiphenyl 1,2-Dioxygenase, domain 1"/>
    <property type="match status" value="2"/>
</dbReference>
<reference evidence="2 3" key="1">
    <citation type="journal article" date="2023" name="Microbiol. Spectr.">
        <title>Symbiosis of Carpenter Bees with Uncharacterized Lactic Acid Bacteria Showing NAD Auxotrophy.</title>
        <authorList>
            <person name="Kawasaki S."/>
            <person name="Ozawa K."/>
            <person name="Mori T."/>
            <person name="Yamamoto A."/>
            <person name="Ito M."/>
            <person name="Ohkuma M."/>
            <person name="Sakamoto M."/>
            <person name="Matsutani M."/>
        </authorList>
    </citation>
    <scope>NUCLEOTIDE SEQUENCE [LARGE SCALE GENOMIC DNA]</scope>
    <source>
        <strain evidence="2 3">KimC2</strain>
    </source>
</reference>
<dbReference type="InterPro" id="IPR029068">
    <property type="entry name" value="Glyas_Bleomycin-R_OHBP_Dase"/>
</dbReference>
<dbReference type="PANTHER" id="PTHR36110:SF4">
    <property type="entry name" value="RING-CLEAVING DIOXYGENASE MHQA-RELATED"/>
    <property type="match status" value="1"/>
</dbReference>
<dbReference type="PANTHER" id="PTHR36110">
    <property type="entry name" value="RING-CLEAVING DIOXYGENASE MHQE-RELATED"/>
    <property type="match status" value="1"/>
</dbReference>
<evidence type="ECO:0000313" key="2">
    <source>
        <dbReference type="EMBL" id="BDR57214.1"/>
    </source>
</evidence>
<dbReference type="KEGG" id="xak:KIMC2_17760"/>
<organism evidence="2 3">
    <name type="scientific">Xylocopilactobacillus apis</name>
    <dbReference type="NCBI Taxonomy" id="2932183"/>
    <lineage>
        <taxon>Bacteria</taxon>
        <taxon>Bacillati</taxon>
        <taxon>Bacillota</taxon>
        <taxon>Bacilli</taxon>
        <taxon>Lactobacillales</taxon>
        <taxon>Lactobacillaceae</taxon>
        <taxon>Xylocopilactobacillus</taxon>
    </lineage>
</organism>
<name>A0AAU9DNB9_9LACO</name>